<feature type="transmembrane region" description="Helical" evidence="1">
    <location>
        <begin position="9"/>
        <end position="26"/>
    </location>
</feature>
<evidence type="ECO:0000313" key="2">
    <source>
        <dbReference type="EMBL" id="MEW9502979.1"/>
    </source>
</evidence>
<evidence type="ECO:0000313" key="3">
    <source>
        <dbReference type="Proteomes" id="UP001556040"/>
    </source>
</evidence>
<organism evidence="2 3">
    <name type="scientific">Jeotgalibacillus marinus</name>
    <dbReference type="NCBI Taxonomy" id="86667"/>
    <lineage>
        <taxon>Bacteria</taxon>
        <taxon>Bacillati</taxon>
        <taxon>Bacillota</taxon>
        <taxon>Bacilli</taxon>
        <taxon>Bacillales</taxon>
        <taxon>Caryophanaceae</taxon>
        <taxon>Jeotgalibacillus</taxon>
    </lineage>
</organism>
<evidence type="ECO:0000256" key="1">
    <source>
        <dbReference type="SAM" id="Phobius"/>
    </source>
</evidence>
<dbReference type="Pfam" id="PF19700">
    <property type="entry name" value="DUF6198"/>
    <property type="match status" value="1"/>
</dbReference>
<reference evidence="2 3" key="1">
    <citation type="journal article" date="1979" name="Int. J. Syst. Evol. Microbiol.">
        <title>Bacillus globisporus subsp. marinus subsp. nov.</title>
        <authorList>
            <person name="Liu H."/>
        </authorList>
    </citation>
    <scope>NUCLEOTIDE SEQUENCE [LARGE SCALE GENOMIC DNA]</scope>
    <source>
        <strain evidence="2 3">DSM 1297</strain>
    </source>
</reference>
<proteinExistence type="predicted"/>
<dbReference type="EMBL" id="JBFMIA010000019">
    <property type="protein sequence ID" value="MEW9502979.1"/>
    <property type="molecule type" value="Genomic_DNA"/>
</dbReference>
<feature type="transmembrane region" description="Helical" evidence="1">
    <location>
        <begin position="147"/>
        <end position="168"/>
    </location>
</feature>
<dbReference type="Proteomes" id="UP001556040">
    <property type="component" value="Unassembled WGS sequence"/>
</dbReference>
<feature type="transmembrane region" description="Helical" evidence="1">
    <location>
        <begin position="174"/>
        <end position="194"/>
    </location>
</feature>
<dbReference type="RefSeq" id="WP_367780465.1">
    <property type="nucleotide sequence ID" value="NZ_JBFMIA010000019.1"/>
</dbReference>
<feature type="transmembrane region" description="Helical" evidence="1">
    <location>
        <begin position="46"/>
        <end position="68"/>
    </location>
</feature>
<dbReference type="PANTHER" id="PTHR40078:SF1">
    <property type="entry name" value="INTEGRAL MEMBRANE PROTEIN"/>
    <property type="match status" value="1"/>
</dbReference>
<accession>A0ABV3Q6L9</accession>
<feature type="transmembrane region" description="Helical" evidence="1">
    <location>
        <begin position="105"/>
        <end position="126"/>
    </location>
</feature>
<dbReference type="PANTHER" id="PTHR40078">
    <property type="entry name" value="INTEGRAL MEMBRANE PROTEIN-RELATED"/>
    <property type="match status" value="1"/>
</dbReference>
<feature type="transmembrane region" description="Helical" evidence="1">
    <location>
        <begin position="75"/>
        <end position="93"/>
    </location>
</feature>
<keyword evidence="1" id="KW-0812">Transmembrane</keyword>
<sequence length="211" mass="22808">MNNFFFRCLMYLAGLFVLSLGVVLTIKSNVGIAPWDALNVALSEKIGLTIGSWVFIVGGVLIFVNSTIKRSAPNVAGFIPILIIGVFVDLLNLKLLSFVQVDSLWIKWCLFFGGLSILAFGITIYLRASFPSVPNDELMLAITDRTGWGINITKTITEAIAFVLAIVLKGPVGLGTIIVVLCLGLLVGVFDQLLHKVGMPRALIVRGSVNE</sequence>
<protein>
    <submittedName>
        <fullName evidence="2">Permease</fullName>
    </submittedName>
</protein>
<dbReference type="InterPro" id="IPR038750">
    <property type="entry name" value="YczE/YyaS-like"/>
</dbReference>
<gene>
    <name evidence="2" type="ORF">AB1471_14395</name>
</gene>
<comment type="caution">
    <text evidence="2">The sequence shown here is derived from an EMBL/GenBank/DDBJ whole genome shotgun (WGS) entry which is preliminary data.</text>
</comment>
<name>A0ABV3Q6L9_9BACL</name>
<keyword evidence="1" id="KW-1133">Transmembrane helix</keyword>
<keyword evidence="1" id="KW-0472">Membrane</keyword>
<keyword evidence="3" id="KW-1185">Reference proteome</keyword>